<comment type="caution">
    <text evidence="2">The sequence shown here is derived from an EMBL/GenBank/DDBJ whole genome shotgun (WGS) entry which is preliminary data.</text>
</comment>
<evidence type="ECO:0000313" key="3">
    <source>
        <dbReference type="Proteomes" id="UP000647339"/>
    </source>
</evidence>
<dbReference type="EMBL" id="BMIU01000001">
    <property type="protein sequence ID" value="GGF18950.1"/>
    <property type="molecule type" value="Genomic_DNA"/>
</dbReference>
<accession>A0ABQ1UHS4</accession>
<dbReference type="InterPro" id="IPR025975">
    <property type="entry name" value="Polysacc_lyase"/>
</dbReference>
<dbReference type="RefSeq" id="WP_137402393.1">
    <property type="nucleotide sequence ID" value="NZ_BMIU01000001.1"/>
</dbReference>
<feature type="region of interest" description="Disordered" evidence="1">
    <location>
        <begin position="308"/>
        <end position="331"/>
    </location>
</feature>
<evidence type="ECO:0000256" key="1">
    <source>
        <dbReference type="SAM" id="MobiDB-lite"/>
    </source>
</evidence>
<dbReference type="Pfam" id="PF14099">
    <property type="entry name" value="Polysacc_lyase"/>
    <property type="match status" value="1"/>
</dbReference>
<protein>
    <submittedName>
        <fullName evidence="2">Uncharacterized protein</fullName>
    </submittedName>
</protein>
<organism evidence="2 3">
    <name type="scientific">Echinicola rosea</name>
    <dbReference type="NCBI Taxonomy" id="1807691"/>
    <lineage>
        <taxon>Bacteria</taxon>
        <taxon>Pseudomonadati</taxon>
        <taxon>Bacteroidota</taxon>
        <taxon>Cytophagia</taxon>
        <taxon>Cytophagales</taxon>
        <taxon>Cyclobacteriaceae</taxon>
        <taxon>Echinicola</taxon>
    </lineage>
</organism>
<name>A0ABQ1UHS4_9BACT</name>
<proteinExistence type="predicted"/>
<keyword evidence="3" id="KW-1185">Reference proteome</keyword>
<evidence type="ECO:0000313" key="2">
    <source>
        <dbReference type="EMBL" id="GGF18950.1"/>
    </source>
</evidence>
<reference evidence="3" key="1">
    <citation type="journal article" date="2019" name="Int. J. Syst. Evol. Microbiol.">
        <title>The Global Catalogue of Microorganisms (GCM) 10K type strain sequencing project: providing services to taxonomists for standard genome sequencing and annotation.</title>
        <authorList>
            <consortium name="The Broad Institute Genomics Platform"/>
            <consortium name="The Broad Institute Genome Sequencing Center for Infectious Disease"/>
            <person name="Wu L."/>
            <person name="Ma J."/>
        </authorList>
    </citation>
    <scope>NUCLEOTIDE SEQUENCE [LARGE SCALE GENOMIC DNA]</scope>
    <source>
        <strain evidence="3">CGMCC 1.15407</strain>
    </source>
</reference>
<dbReference type="Gene3D" id="2.60.120.200">
    <property type="match status" value="2"/>
</dbReference>
<gene>
    <name evidence="2" type="ORF">GCM10011339_03710</name>
</gene>
<dbReference type="SUPFAM" id="SSF49899">
    <property type="entry name" value="Concanavalin A-like lectins/glucanases"/>
    <property type="match status" value="1"/>
</dbReference>
<dbReference type="Pfam" id="PF13385">
    <property type="entry name" value="Laminin_G_3"/>
    <property type="match status" value="1"/>
</dbReference>
<dbReference type="Proteomes" id="UP000647339">
    <property type="component" value="Unassembled WGS sequence"/>
</dbReference>
<sequence>MAIQISPGELGSGIFWVGDESYPAGQYFIYRVQEIVLVNSNEMGKVALYGHFSEFVDEHQNPFSSIEDFISYLNKVVFLDERESSEGNPYIYEFTGGSTIAFDRRRRYGAQTTPLTGDITEDLSDDYLPGEGEGFIFHRAASEPNLPESFIKESGEYAVNQLNIIKYHFVDKGFVLYSVMSTADYQPNDVYDGVVIHYSFNQDPEFRDYIEDMSGYGNHGKIVNPEDIQWESTLTGFKVKLGNNEEAELRSYISIPFAKSLSFVKEKFTVLVEYGKGSKSAGSFFGSYTSGSGNNGFRLGTVSDGRMEMGINPESEGSNGRGRSTGASGSYPTDGDTLLCVITYDGESMRFYTDGKLNKSNDVTDGMNVYNDEEWTLGKLNGTTTSYRSVISRFAVWKRVLSEDEIAAIDKYSLEKKPIEILKYCPFQDIIENSELDAEGATDSWVQRQCYRDPNDIIVSSDYARVGTTSGRFYLRKGLRYQLEKHRTEVLSMSGMETEMSKMKKWMSYSIFFPSDYYIDPSHTIAEVIQQLHVGFSQSPPISIRTELDGFYLQVCYGEFDRKVEEHAELKETMRRYYRFKGITPGKWHDFILYYELDPTDGIVKLWLNRELVVDHKGPTMYSNDLDYHYSWKVGLYCSQWGAGTLETIPEERVLYYDEVRIANNVAPAYVMFSKMDPEGRRALSGVEYPNYYWERAIE</sequence>
<feature type="compositionally biased region" description="Polar residues" evidence="1">
    <location>
        <begin position="315"/>
        <end position="331"/>
    </location>
</feature>
<dbReference type="InterPro" id="IPR013320">
    <property type="entry name" value="ConA-like_dom_sf"/>
</dbReference>